<keyword evidence="4" id="KW-1185">Reference proteome</keyword>
<dbReference type="InterPro" id="IPR029058">
    <property type="entry name" value="AB_hydrolase_fold"/>
</dbReference>
<dbReference type="PANTHER" id="PTHR22753">
    <property type="entry name" value="TRANSMEMBRANE PROTEIN 68"/>
    <property type="match status" value="1"/>
</dbReference>
<dbReference type="GO" id="GO:0006508">
    <property type="term" value="P:proteolysis"/>
    <property type="evidence" value="ECO:0007669"/>
    <property type="project" value="InterPro"/>
</dbReference>
<evidence type="ECO:0000313" key="3">
    <source>
        <dbReference type="EMBL" id="KAK1748171.1"/>
    </source>
</evidence>
<evidence type="ECO:0000256" key="1">
    <source>
        <dbReference type="ARBA" id="ARBA00009431"/>
    </source>
</evidence>
<dbReference type="GO" id="GO:0004185">
    <property type="term" value="F:serine-type carboxypeptidase activity"/>
    <property type="evidence" value="ECO:0007669"/>
    <property type="project" value="InterPro"/>
</dbReference>
<organism evidence="3 4">
    <name type="scientific">Skeletonema marinoi</name>
    <dbReference type="NCBI Taxonomy" id="267567"/>
    <lineage>
        <taxon>Eukaryota</taxon>
        <taxon>Sar</taxon>
        <taxon>Stramenopiles</taxon>
        <taxon>Ochrophyta</taxon>
        <taxon>Bacillariophyta</taxon>
        <taxon>Coscinodiscophyceae</taxon>
        <taxon>Thalassiosirophycidae</taxon>
        <taxon>Thalassiosirales</taxon>
        <taxon>Skeletonemataceae</taxon>
        <taxon>Skeletonema</taxon>
        <taxon>Skeletonema marinoi-dohrnii complex</taxon>
    </lineage>
</organism>
<dbReference type="Proteomes" id="UP001224775">
    <property type="component" value="Unassembled WGS sequence"/>
</dbReference>
<evidence type="ECO:0000313" key="4">
    <source>
        <dbReference type="Proteomes" id="UP001224775"/>
    </source>
</evidence>
<proteinExistence type="inferred from homology"/>
<dbReference type="SUPFAM" id="SSF53474">
    <property type="entry name" value="alpha/beta-Hydrolases"/>
    <property type="match status" value="1"/>
</dbReference>
<dbReference type="Pfam" id="PF00450">
    <property type="entry name" value="Peptidase_S10"/>
    <property type="match status" value="1"/>
</dbReference>
<accession>A0AAD8YN46</accession>
<comment type="similarity">
    <text evidence="1">Belongs to the peptidase S10 family.</text>
</comment>
<reference evidence="3" key="1">
    <citation type="submission" date="2023-06" db="EMBL/GenBank/DDBJ databases">
        <title>Survivors Of The Sea: Transcriptome response of Skeletonema marinoi to long-term dormancy.</title>
        <authorList>
            <person name="Pinder M.I.M."/>
            <person name="Kourtchenko O."/>
            <person name="Robertson E.K."/>
            <person name="Larsson T."/>
            <person name="Maumus F."/>
            <person name="Osuna-Cruz C.M."/>
            <person name="Vancaester E."/>
            <person name="Stenow R."/>
            <person name="Vandepoele K."/>
            <person name="Ploug H."/>
            <person name="Bruchert V."/>
            <person name="Godhe A."/>
            <person name="Topel M."/>
        </authorList>
    </citation>
    <scope>NUCLEOTIDE SEQUENCE</scope>
    <source>
        <strain evidence="3">R05AC</strain>
    </source>
</reference>
<feature type="signal peptide" evidence="2">
    <location>
        <begin position="1"/>
        <end position="18"/>
    </location>
</feature>
<comment type="caution">
    <text evidence="3">The sequence shown here is derived from an EMBL/GenBank/DDBJ whole genome shotgun (WGS) entry which is preliminary data.</text>
</comment>
<keyword evidence="3" id="KW-0378">Hydrolase</keyword>
<dbReference type="InterPro" id="IPR001563">
    <property type="entry name" value="Peptidase_S10"/>
</dbReference>
<dbReference type="AlphaFoldDB" id="A0AAD8YN46"/>
<dbReference type="GO" id="GO:0016020">
    <property type="term" value="C:membrane"/>
    <property type="evidence" value="ECO:0007669"/>
    <property type="project" value="TreeGrafter"/>
</dbReference>
<sequence length="482" mass="54552">MMLCRQAMLLIAVTAISATEAFTSPRCTNNVVKNLRTCHYSTRTKQSWSELINETADIDSPSRIEFISPLLQDGYPPAVKEYERVSSSDPKPILLYLPGFDGTILAPFLQFPALGEEFDVKAMQVSMDDRSTFEDLKDAVINFLVQECIYGRMGETYELYLMGESFGGILATEVAAALQSNTQYSNFVRLQGLILVNPATSYLRSELYRLGPPIANARWLRPIEIIPYIFGLTTKLVPLFLDEGLAIQQLFTILSSKGLPAVVNTPQREAYMGRVAVTLASRLNFMPKDTLKWRLTEWLEWGNAVFEDRLEVLQSGITEGEDDLGMLRLSREVKTLIVVGEFDKTLGSLDEANRLSAEVFRNNVVHVVTGAGHASTCGGTLNLMQLLRQVYPEVNGYRRTNYDVGTTEWKPRADLRGLVPRYDYAKIGLSPLLYWSSDYYKEWKDDEKQRDRFKSRGYLEGKNGVFGWIGEFTLALRKWITP</sequence>
<gene>
    <name evidence="3" type="ORF">QTG54_000110</name>
</gene>
<protein>
    <submittedName>
        <fullName evidence="3">Alpha/beta hydrolase family protein</fullName>
    </submittedName>
</protein>
<dbReference type="Gene3D" id="3.40.50.1820">
    <property type="entry name" value="alpha/beta hydrolase"/>
    <property type="match status" value="1"/>
</dbReference>
<feature type="chain" id="PRO_5042281848" evidence="2">
    <location>
        <begin position="19"/>
        <end position="482"/>
    </location>
</feature>
<evidence type="ECO:0000256" key="2">
    <source>
        <dbReference type="SAM" id="SignalP"/>
    </source>
</evidence>
<name>A0AAD8YN46_9STRA</name>
<dbReference type="PANTHER" id="PTHR22753:SF14">
    <property type="entry name" value="MONOACYLGLYCEROL_DIACYLGLYCEROL O-ACYLTRANSFERASE"/>
    <property type="match status" value="1"/>
</dbReference>
<keyword evidence="2" id="KW-0732">Signal</keyword>
<dbReference type="EMBL" id="JATAAI010000001">
    <property type="protein sequence ID" value="KAK1748171.1"/>
    <property type="molecule type" value="Genomic_DNA"/>
</dbReference>